<comment type="caution">
    <text evidence="2">The sequence shown here is derived from an EMBL/GenBank/DDBJ whole genome shotgun (WGS) entry which is preliminary data.</text>
</comment>
<keyword evidence="3" id="KW-1185">Reference proteome</keyword>
<feature type="transmembrane region" description="Helical" evidence="1">
    <location>
        <begin position="114"/>
        <end position="132"/>
    </location>
</feature>
<evidence type="ECO:0008006" key="4">
    <source>
        <dbReference type="Google" id="ProtNLM"/>
    </source>
</evidence>
<feature type="transmembrane region" description="Helical" evidence="1">
    <location>
        <begin position="76"/>
        <end position="94"/>
    </location>
</feature>
<protein>
    <recommendedName>
        <fullName evidence="4">DoxX family protein</fullName>
    </recommendedName>
</protein>
<sequence length="147" mass="15933">MSAPGPKARPDRGSTIVRSIWAACLLTGGANHARTLLQHGLLWDYGGVAWPSAAYWTSLTILDPLVAALLFLRPKIGIPATILLIVTNVIHNLAKTAHDAPPGEFLTRATNSYLLSQIGFMLFVLATARIAWKSADERRPGQRPRLG</sequence>
<accession>A0A841LBU0</accession>
<dbReference type="RefSeq" id="WP_184200770.1">
    <property type="nucleotide sequence ID" value="NZ_BMOX01000019.1"/>
</dbReference>
<name>A0A841LBU0_9SPHN</name>
<keyword evidence="1" id="KW-0812">Transmembrane</keyword>
<evidence type="ECO:0000256" key="1">
    <source>
        <dbReference type="SAM" id="Phobius"/>
    </source>
</evidence>
<dbReference type="AlphaFoldDB" id="A0A841LBU0"/>
<dbReference type="EMBL" id="JACIIV010000019">
    <property type="protein sequence ID" value="MBB6228443.1"/>
    <property type="molecule type" value="Genomic_DNA"/>
</dbReference>
<keyword evidence="1" id="KW-1133">Transmembrane helix</keyword>
<gene>
    <name evidence="2" type="ORF">FHS79_002630</name>
</gene>
<evidence type="ECO:0000313" key="3">
    <source>
        <dbReference type="Proteomes" id="UP000538147"/>
    </source>
</evidence>
<keyword evidence="1" id="KW-0472">Membrane</keyword>
<reference evidence="2 3" key="1">
    <citation type="submission" date="2020-08" db="EMBL/GenBank/DDBJ databases">
        <title>Genomic Encyclopedia of Type Strains, Phase IV (KMG-IV): sequencing the most valuable type-strain genomes for metagenomic binning, comparative biology and taxonomic classification.</title>
        <authorList>
            <person name="Goeker M."/>
        </authorList>
    </citation>
    <scope>NUCLEOTIDE SEQUENCE [LARGE SCALE GENOMIC DNA]</scope>
    <source>
        <strain evidence="2 3">DSM 102189</strain>
    </source>
</reference>
<feature type="transmembrane region" description="Helical" evidence="1">
    <location>
        <begin position="53"/>
        <end position="71"/>
    </location>
</feature>
<dbReference type="Proteomes" id="UP000538147">
    <property type="component" value="Unassembled WGS sequence"/>
</dbReference>
<proteinExistence type="predicted"/>
<evidence type="ECO:0000313" key="2">
    <source>
        <dbReference type="EMBL" id="MBB6228443.1"/>
    </source>
</evidence>
<organism evidence="2 3">
    <name type="scientific">Polymorphobacter multimanifer</name>
    <dbReference type="NCBI Taxonomy" id="1070431"/>
    <lineage>
        <taxon>Bacteria</taxon>
        <taxon>Pseudomonadati</taxon>
        <taxon>Pseudomonadota</taxon>
        <taxon>Alphaproteobacteria</taxon>
        <taxon>Sphingomonadales</taxon>
        <taxon>Sphingosinicellaceae</taxon>
        <taxon>Polymorphobacter</taxon>
    </lineage>
</organism>